<feature type="region of interest" description="Disordered" evidence="3">
    <location>
        <begin position="22"/>
        <end position="67"/>
    </location>
</feature>
<comment type="caution">
    <text evidence="4">The sequence shown here is derived from an EMBL/GenBank/DDBJ whole genome shotgun (WGS) entry which is preliminary data.</text>
</comment>
<feature type="non-terminal residue" evidence="4">
    <location>
        <position position="1"/>
    </location>
</feature>
<protein>
    <submittedName>
        <fullName evidence="4">Uncharacterized protein</fullName>
    </submittedName>
</protein>
<dbReference type="AlphaFoldDB" id="A0A820PNY5"/>
<sequence length="144" mass="16745">PIETPIYYNLYLRERRIASISSKNTHPPGAIKDPVDDIDDYSPLPIIKSNGEDDNPTSLDDSNADNRRFSNMLDQKNYVEEINRKLQTTVNNLQERLQVFEQTNKILAEETAIQKTRIEQLEEQVVQITAEKEQILSSYHRKLE</sequence>
<dbReference type="Proteomes" id="UP000663844">
    <property type="component" value="Unassembled WGS sequence"/>
</dbReference>
<evidence type="ECO:0000256" key="2">
    <source>
        <dbReference type="SAM" id="Coils"/>
    </source>
</evidence>
<keyword evidence="1 2" id="KW-0175">Coiled coil</keyword>
<name>A0A820PNY5_9BILA</name>
<dbReference type="PANTHER" id="PTHR45956">
    <property type="entry name" value="RUN AND FYVE DOMAIN-CONTAINING PROTEIN 2-LIKE PROTEIN"/>
    <property type="match status" value="1"/>
</dbReference>
<feature type="non-terminal residue" evidence="4">
    <location>
        <position position="144"/>
    </location>
</feature>
<evidence type="ECO:0000313" key="4">
    <source>
        <dbReference type="EMBL" id="CAF4406209.1"/>
    </source>
</evidence>
<dbReference type="InterPro" id="IPR047335">
    <property type="entry name" value="RUFY1-3"/>
</dbReference>
<organism evidence="4 5">
    <name type="scientific">Adineta steineri</name>
    <dbReference type="NCBI Taxonomy" id="433720"/>
    <lineage>
        <taxon>Eukaryota</taxon>
        <taxon>Metazoa</taxon>
        <taxon>Spiralia</taxon>
        <taxon>Gnathifera</taxon>
        <taxon>Rotifera</taxon>
        <taxon>Eurotatoria</taxon>
        <taxon>Bdelloidea</taxon>
        <taxon>Adinetida</taxon>
        <taxon>Adinetidae</taxon>
        <taxon>Adineta</taxon>
    </lineage>
</organism>
<evidence type="ECO:0000313" key="5">
    <source>
        <dbReference type="Proteomes" id="UP000663844"/>
    </source>
</evidence>
<evidence type="ECO:0000256" key="3">
    <source>
        <dbReference type="SAM" id="MobiDB-lite"/>
    </source>
</evidence>
<accession>A0A820PNY5</accession>
<reference evidence="4" key="1">
    <citation type="submission" date="2021-02" db="EMBL/GenBank/DDBJ databases">
        <authorList>
            <person name="Nowell W R."/>
        </authorList>
    </citation>
    <scope>NUCLEOTIDE SEQUENCE</scope>
</reference>
<feature type="coiled-coil region" evidence="2">
    <location>
        <begin position="83"/>
        <end position="138"/>
    </location>
</feature>
<evidence type="ECO:0000256" key="1">
    <source>
        <dbReference type="ARBA" id="ARBA00023054"/>
    </source>
</evidence>
<dbReference type="EMBL" id="CAJOAZ010027008">
    <property type="protein sequence ID" value="CAF4406209.1"/>
    <property type="molecule type" value="Genomic_DNA"/>
</dbReference>
<gene>
    <name evidence="4" type="ORF">OXD698_LOCUS51753</name>
</gene>
<proteinExistence type="predicted"/>
<dbReference type="PANTHER" id="PTHR45956:SF6">
    <property type="entry name" value="RUN DOMAIN-CONTAINING PROTEIN"/>
    <property type="match status" value="1"/>
</dbReference>
<dbReference type="GO" id="GO:0005737">
    <property type="term" value="C:cytoplasm"/>
    <property type="evidence" value="ECO:0007669"/>
    <property type="project" value="TreeGrafter"/>
</dbReference>